<keyword evidence="2" id="KW-1185">Reference proteome</keyword>
<dbReference type="STRING" id="595434.RISK_004542"/>
<evidence type="ECO:0000313" key="1">
    <source>
        <dbReference type="EMBL" id="KLU03230.1"/>
    </source>
</evidence>
<comment type="caution">
    <text evidence="1">The sequence shown here is derived from an EMBL/GenBank/DDBJ whole genome shotgun (WGS) entry which is preliminary data.</text>
</comment>
<accession>A0A0J1B8T2</accession>
<dbReference type="RefSeq" id="WP_047815782.1">
    <property type="nucleotide sequence ID" value="NZ_LECT01000038.1"/>
</dbReference>
<evidence type="ECO:0000313" key="2">
    <source>
        <dbReference type="Proteomes" id="UP000036367"/>
    </source>
</evidence>
<gene>
    <name evidence="1" type="ORF">RISK_004542</name>
</gene>
<sequence>MVSLHFKGAAQPGHHLRLSAGSQRLVCGGLLCLFAWMAAPAWGQPDFERPPIDYLNAEVNDPVAKLAKRIEAGEVALQSDPKFGYLPSVLDALDVPLSSQTLVFSKTSLQLHRISPRRPRALYFNDDVYVGYCQHGDVLEFASTDAKQGAIFYTLSQSVKKEPEFVRDRGGCLSCHASSRTQNVPGFLVRSVFADAAGRPKLGSGTFTTDHSSPFEDRWGGWYVTGTHGSMRHMGNVICTDEAHLLDRESGANQDDLESYFRTESYLTPHSDIVALMVLEHQTQMHNAITAANFETRQALHQSYQMNELLEREPDFISESATRRIESSADRVLKYLLMCDEFQLTDSVAGTTTFAKEFASLGPRDSEQRSLRDFDLETRLFRYPCSYLIYSDSFAALPVEVRSRVLEKLRRILHGEDQSEAYQHLTSTMRQEILEILEATHPDFQ</sequence>
<dbReference type="Proteomes" id="UP000036367">
    <property type="component" value="Unassembled WGS sequence"/>
</dbReference>
<reference evidence="1" key="1">
    <citation type="submission" date="2015-05" db="EMBL/GenBank/DDBJ databases">
        <title>Permanent draft genome of Rhodopirellula islandicus K833.</title>
        <authorList>
            <person name="Kizina J."/>
            <person name="Richter M."/>
            <person name="Glockner F.O."/>
            <person name="Harder J."/>
        </authorList>
    </citation>
    <scope>NUCLEOTIDE SEQUENCE [LARGE SCALE GENOMIC DNA]</scope>
    <source>
        <strain evidence="1">K833</strain>
    </source>
</reference>
<name>A0A0J1B8T2_RHOIS</name>
<dbReference type="EMBL" id="LECT01000038">
    <property type="protein sequence ID" value="KLU03230.1"/>
    <property type="molecule type" value="Genomic_DNA"/>
</dbReference>
<protein>
    <submittedName>
        <fullName evidence="1">Transmembrane protein</fullName>
    </submittedName>
</protein>
<dbReference type="PATRIC" id="fig|595434.4.peg.4315"/>
<dbReference type="OrthoDB" id="229728at2"/>
<keyword evidence="1" id="KW-0812">Transmembrane</keyword>
<dbReference type="AlphaFoldDB" id="A0A0J1B8T2"/>
<organism evidence="1 2">
    <name type="scientific">Rhodopirellula islandica</name>
    <dbReference type="NCBI Taxonomy" id="595434"/>
    <lineage>
        <taxon>Bacteria</taxon>
        <taxon>Pseudomonadati</taxon>
        <taxon>Planctomycetota</taxon>
        <taxon>Planctomycetia</taxon>
        <taxon>Pirellulales</taxon>
        <taxon>Pirellulaceae</taxon>
        <taxon>Rhodopirellula</taxon>
    </lineage>
</organism>
<keyword evidence="1" id="KW-0472">Membrane</keyword>
<proteinExistence type="predicted"/>